<dbReference type="RefSeq" id="WP_309938663.1">
    <property type="nucleotide sequence ID" value="NZ_AP025305.1"/>
</dbReference>
<keyword evidence="5 7" id="KW-1133">Transmembrane helix</keyword>
<gene>
    <name evidence="8" type="ORF">HNQ88_002156</name>
</gene>
<proteinExistence type="inferred from homology"/>
<accession>A0AAE3XPU1</accession>
<dbReference type="PANTHER" id="PTHR33452">
    <property type="entry name" value="OXIDOREDUCTASE CATD-RELATED"/>
    <property type="match status" value="1"/>
</dbReference>
<evidence type="ECO:0000313" key="8">
    <source>
        <dbReference type="EMBL" id="MDR6239119.1"/>
    </source>
</evidence>
<feature type="transmembrane region" description="Helical" evidence="7">
    <location>
        <begin position="69"/>
        <end position="85"/>
    </location>
</feature>
<evidence type="ECO:0000256" key="1">
    <source>
        <dbReference type="ARBA" id="ARBA00004651"/>
    </source>
</evidence>
<feature type="transmembrane region" description="Helical" evidence="7">
    <location>
        <begin position="6"/>
        <end position="25"/>
    </location>
</feature>
<dbReference type="InterPro" id="IPR032808">
    <property type="entry name" value="DoxX"/>
</dbReference>
<dbReference type="InterPro" id="IPR051907">
    <property type="entry name" value="DoxX-like_oxidoreductase"/>
</dbReference>
<evidence type="ECO:0000256" key="2">
    <source>
        <dbReference type="ARBA" id="ARBA00006679"/>
    </source>
</evidence>
<dbReference type="Pfam" id="PF07681">
    <property type="entry name" value="DoxX"/>
    <property type="match status" value="1"/>
</dbReference>
<evidence type="ECO:0000256" key="4">
    <source>
        <dbReference type="ARBA" id="ARBA00022692"/>
    </source>
</evidence>
<evidence type="ECO:0000256" key="5">
    <source>
        <dbReference type="ARBA" id="ARBA00022989"/>
    </source>
</evidence>
<reference evidence="8" key="1">
    <citation type="submission" date="2023-07" db="EMBL/GenBank/DDBJ databases">
        <title>Genomic Encyclopedia of Type Strains, Phase IV (KMG-IV): sequencing the most valuable type-strain genomes for metagenomic binning, comparative biology and taxonomic classification.</title>
        <authorList>
            <person name="Goeker M."/>
        </authorList>
    </citation>
    <scope>NUCLEOTIDE SEQUENCE</scope>
    <source>
        <strain evidence="8">DSM 26174</strain>
    </source>
</reference>
<dbReference type="AlphaFoldDB" id="A0AAE3XPU1"/>
<name>A0AAE3XPU1_9BACT</name>
<protein>
    <submittedName>
        <fullName evidence="8">Oxidoreductase</fullName>
    </submittedName>
</protein>
<evidence type="ECO:0000313" key="9">
    <source>
        <dbReference type="Proteomes" id="UP001185092"/>
    </source>
</evidence>
<keyword evidence="9" id="KW-1185">Reference proteome</keyword>
<feature type="transmembrane region" description="Helical" evidence="7">
    <location>
        <begin position="97"/>
        <end position="117"/>
    </location>
</feature>
<evidence type="ECO:0000256" key="3">
    <source>
        <dbReference type="ARBA" id="ARBA00022475"/>
    </source>
</evidence>
<comment type="caution">
    <text evidence="8">The sequence shown here is derived from an EMBL/GenBank/DDBJ whole genome shotgun (WGS) entry which is preliminary data.</text>
</comment>
<dbReference type="Proteomes" id="UP001185092">
    <property type="component" value="Unassembled WGS sequence"/>
</dbReference>
<comment type="subcellular location">
    <subcellularLocation>
        <location evidence="1">Cell membrane</location>
        <topology evidence="1">Multi-pass membrane protein</topology>
    </subcellularLocation>
</comment>
<dbReference type="EMBL" id="JAVDQD010000002">
    <property type="protein sequence ID" value="MDR6239119.1"/>
    <property type="molecule type" value="Genomic_DNA"/>
</dbReference>
<dbReference type="GO" id="GO:0005886">
    <property type="term" value="C:plasma membrane"/>
    <property type="evidence" value="ECO:0007669"/>
    <property type="project" value="UniProtKB-SubCell"/>
</dbReference>
<dbReference type="PANTHER" id="PTHR33452:SF1">
    <property type="entry name" value="INNER MEMBRANE PROTEIN YPHA-RELATED"/>
    <property type="match status" value="1"/>
</dbReference>
<sequence>MIDIGLLILRIGISLMLIKISFGKLKNYSEWLTKFPAPFNWNVKTSLNITLTIQIICSLLLILGLFTQLAAFALFAMMCIIVLEVHKGYSYEEHEFVLHYLLIYLAIFFTGAGKYSLDSYINISLF</sequence>
<evidence type="ECO:0000256" key="7">
    <source>
        <dbReference type="SAM" id="Phobius"/>
    </source>
</evidence>
<keyword evidence="6 7" id="KW-0472">Membrane</keyword>
<keyword evidence="3" id="KW-1003">Cell membrane</keyword>
<evidence type="ECO:0000256" key="6">
    <source>
        <dbReference type="ARBA" id="ARBA00023136"/>
    </source>
</evidence>
<comment type="similarity">
    <text evidence="2">Belongs to the DoxX family.</text>
</comment>
<keyword evidence="4 7" id="KW-0812">Transmembrane</keyword>
<organism evidence="8 9">
    <name type="scientific">Aureibacter tunicatorum</name>
    <dbReference type="NCBI Taxonomy" id="866807"/>
    <lineage>
        <taxon>Bacteria</taxon>
        <taxon>Pseudomonadati</taxon>
        <taxon>Bacteroidota</taxon>
        <taxon>Cytophagia</taxon>
        <taxon>Cytophagales</taxon>
        <taxon>Persicobacteraceae</taxon>
        <taxon>Aureibacter</taxon>
    </lineage>
</organism>